<name>A0A6N8HYU0_9FIRM</name>
<dbReference type="Gene3D" id="3.40.50.150">
    <property type="entry name" value="Vaccinia Virus protein VP39"/>
    <property type="match status" value="1"/>
</dbReference>
<dbReference type="InterPro" id="IPR029063">
    <property type="entry name" value="SAM-dependent_MTases_sf"/>
</dbReference>
<dbReference type="EMBL" id="VWXL01000047">
    <property type="protein sequence ID" value="MVB10690.1"/>
    <property type="molecule type" value="Genomic_DNA"/>
</dbReference>
<dbReference type="Pfam" id="PF13649">
    <property type="entry name" value="Methyltransf_25"/>
    <property type="match status" value="1"/>
</dbReference>
<dbReference type="RefSeq" id="WP_166525087.1">
    <property type="nucleotide sequence ID" value="NZ_VWXL01000047.1"/>
</dbReference>
<dbReference type="CDD" id="cd02440">
    <property type="entry name" value="AdoMet_MTases"/>
    <property type="match status" value="1"/>
</dbReference>
<proteinExistence type="predicted"/>
<evidence type="ECO:0000313" key="2">
    <source>
        <dbReference type="EMBL" id="MVB10690.1"/>
    </source>
</evidence>
<evidence type="ECO:0000313" key="3">
    <source>
        <dbReference type="Proteomes" id="UP000469440"/>
    </source>
</evidence>
<reference evidence="2 3" key="1">
    <citation type="submission" date="2019-09" db="EMBL/GenBank/DDBJ databases">
        <title>Genome sequence of Clostridium sp. EA1.</title>
        <authorList>
            <person name="Poehlein A."/>
            <person name="Bengelsdorf F.R."/>
            <person name="Daniel R."/>
        </authorList>
    </citation>
    <scope>NUCLEOTIDE SEQUENCE [LARGE SCALE GENOMIC DNA]</scope>
    <source>
        <strain evidence="2 3">EA1</strain>
    </source>
</reference>
<protein>
    <submittedName>
        <fullName evidence="2">Ubiquinone/menaquinone biosynthesis C-methyltransferase UbiE</fullName>
        <ecNumber evidence="2">2.1.1.163</ecNumber>
    </submittedName>
</protein>
<sequence length="212" mass="23220">MNHAEDFDCIAENIFFPIYEVIAKDILAYSKITSGRILDLGCGGGHLGLSVLKQEKGLSAVLLDRNPDAAAIAEHRAAQWGLRQRATPIVADVSRIPLPDGSVDLAVSRGSFGFWPDEGLAFSEILRVLSPGGKAYIGGGFGNLDLKRKIVEKMKTVSPDWPECVHRKTNGFTAEDYGKILSGLGAEFEFIDNEEKGFWILLQKPRRMEAVS</sequence>
<keyword evidence="2" id="KW-0489">Methyltransferase</keyword>
<keyword evidence="2" id="KW-0808">Transferase</keyword>
<keyword evidence="2" id="KW-0830">Ubiquinone</keyword>
<dbReference type="PANTHER" id="PTHR43591">
    <property type="entry name" value="METHYLTRANSFERASE"/>
    <property type="match status" value="1"/>
</dbReference>
<dbReference type="SUPFAM" id="SSF53335">
    <property type="entry name" value="S-adenosyl-L-methionine-dependent methyltransferases"/>
    <property type="match status" value="1"/>
</dbReference>
<dbReference type="EC" id="2.1.1.163" evidence="2"/>
<dbReference type="AlphaFoldDB" id="A0A6N8HYU0"/>
<gene>
    <name evidence="2" type="primary">ubiE_2</name>
    <name evidence="2" type="ORF">CAFE_13880</name>
</gene>
<feature type="domain" description="Methyltransferase" evidence="1">
    <location>
        <begin position="37"/>
        <end position="133"/>
    </location>
</feature>
<organism evidence="2 3">
    <name type="scientific">Caproicibacter fermentans</name>
    <dbReference type="NCBI Taxonomy" id="2576756"/>
    <lineage>
        <taxon>Bacteria</taxon>
        <taxon>Bacillati</taxon>
        <taxon>Bacillota</taxon>
        <taxon>Clostridia</taxon>
        <taxon>Eubacteriales</taxon>
        <taxon>Acutalibacteraceae</taxon>
        <taxon>Caproicibacter</taxon>
    </lineage>
</organism>
<keyword evidence="3" id="KW-1185">Reference proteome</keyword>
<dbReference type="GO" id="GO:0032259">
    <property type="term" value="P:methylation"/>
    <property type="evidence" value="ECO:0007669"/>
    <property type="project" value="UniProtKB-KW"/>
</dbReference>
<dbReference type="GO" id="GO:0043770">
    <property type="term" value="F:demethylmenaquinone methyltransferase activity"/>
    <property type="evidence" value="ECO:0007669"/>
    <property type="project" value="UniProtKB-EC"/>
</dbReference>
<evidence type="ECO:0000259" key="1">
    <source>
        <dbReference type="Pfam" id="PF13649"/>
    </source>
</evidence>
<accession>A0A6N8HYU0</accession>
<comment type="caution">
    <text evidence="2">The sequence shown here is derived from an EMBL/GenBank/DDBJ whole genome shotgun (WGS) entry which is preliminary data.</text>
</comment>
<dbReference type="InterPro" id="IPR041698">
    <property type="entry name" value="Methyltransf_25"/>
</dbReference>
<dbReference type="Proteomes" id="UP000469440">
    <property type="component" value="Unassembled WGS sequence"/>
</dbReference>